<reference evidence="11 12" key="2">
    <citation type="submission" date="2018-11" db="EMBL/GenBank/DDBJ databases">
        <authorList>
            <consortium name="Pathogen Informatics"/>
        </authorList>
    </citation>
    <scope>NUCLEOTIDE SEQUENCE [LARGE SCALE GENOMIC DNA]</scope>
</reference>
<dbReference type="PROSITE" id="PS00022">
    <property type="entry name" value="EGF_1"/>
    <property type="match status" value="1"/>
</dbReference>
<dbReference type="PROSITE" id="PS01248">
    <property type="entry name" value="EGF_LAM_1"/>
    <property type="match status" value="1"/>
</dbReference>
<keyword evidence="5 6" id="KW-0424">Laminin EGF-like domain</keyword>
<dbReference type="Gene3D" id="2.60.120.260">
    <property type="entry name" value="Galactose-binding domain-like"/>
    <property type="match status" value="1"/>
</dbReference>
<feature type="disulfide bond" evidence="6">
    <location>
        <begin position="542"/>
        <end position="551"/>
    </location>
</feature>
<evidence type="ECO:0000259" key="9">
    <source>
        <dbReference type="PROSITE" id="PS51115"/>
    </source>
</evidence>
<dbReference type="Gene3D" id="2.10.25.10">
    <property type="entry name" value="Laminin"/>
    <property type="match status" value="2"/>
</dbReference>
<feature type="domain" description="Laminin EGF-like" evidence="8">
    <location>
        <begin position="522"/>
        <end position="571"/>
    </location>
</feature>
<dbReference type="PROSITE" id="PS51117">
    <property type="entry name" value="LAMININ_NTER"/>
    <property type="match status" value="1"/>
</dbReference>
<evidence type="ECO:0000259" key="10">
    <source>
        <dbReference type="PROSITE" id="PS51117"/>
    </source>
</evidence>
<dbReference type="Pfam" id="PF00055">
    <property type="entry name" value="Laminin_N"/>
    <property type="match status" value="1"/>
</dbReference>
<dbReference type="SMART" id="SM00136">
    <property type="entry name" value="LamNT"/>
    <property type="match status" value="1"/>
</dbReference>
<organism evidence="13">
    <name type="scientific">Anisakis simplex</name>
    <name type="common">Herring worm</name>
    <dbReference type="NCBI Taxonomy" id="6269"/>
    <lineage>
        <taxon>Eukaryota</taxon>
        <taxon>Metazoa</taxon>
        <taxon>Ecdysozoa</taxon>
        <taxon>Nematoda</taxon>
        <taxon>Chromadorea</taxon>
        <taxon>Rhabditida</taxon>
        <taxon>Spirurina</taxon>
        <taxon>Ascaridomorpha</taxon>
        <taxon>Ascaridoidea</taxon>
        <taxon>Anisakidae</taxon>
        <taxon>Anisakis</taxon>
        <taxon>Anisakis simplex complex</taxon>
    </lineage>
</organism>
<keyword evidence="2" id="KW-0677">Repeat</keyword>
<accession>A0A0M3K2F2</accession>
<evidence type="ECO:0000256" key="4">
    <source>
        <dbReference type="ARBA" id="ARBA00023180"/>
    </source>
</evidence>
<sequence length="759" mass="86129">MAVLEWPSLSALILITCFHLSRSSNSIDDYYSDNYQEFAASEGMTMTFYSLIGKHGIRIISERGLFPNIFNLATNALIRADATCGQHHREVYCKLVEHVFNRQPQCDVCDMNNVNKRHPIEFAIDGTPKWWQSPSLANGLEYERVNITIDLRQEYQVAYVIVKSAIAPRPGTWVLEKSKDGIIYQPWQYYATSDAECMRHFGVPATVGVPRFTRDDEVLCTSYFSKLDPLENGEIHTSLVNGRPTAEASSELLQNFTRARFVRLRLLSPRTLNADLMIINHRGSSNRLDQSVTRRYFYAIKDISIGGQCICYGHAESCPPDPVTGQFRCECRHNTCGESCHECCPLFNQLPWKQGTQLHPNICQGSTILNDDVELVNFFILNYLKVPINTRTSIAACQCFNHADRCEYDAEIERLGLSVTPEGIFEGGGKCINCKHNTDGINCERCKWTFFRPSGITHYREDACRPCDCDPVGSEHGNCVRDETSAVNGQHPGDCICKPGFGGRRCDRCAIGYRNHPRCEPCPCNQAGSLNFDTCEEEICVCKTNVEGLYCDRCKPGTINLNVNNPQGCQACFCFGLGNNCTEKQWATAQIRDNLGWHLTDLTGQSSIKPKSENAELLMYNANDHKDQHLYYWKAPKKFLGNLLNSYGGMLYYYVYFVPSNGGSTVPVADLIIEGNGMKLEYYSRQDFFPRENMSVQIPMKEGNGWYNSHLRVQVDKNDLMRALADVKYMLVRAMYHQNQLQSRSVVFKDFISVFDIER</sequence>
<dbReference type="SUPFAM" id="SSF57196">
    <property type="entry name" value="EGF/Laminin"/>
    <property type="match status" value="4"/>
</dbReference>
<evidence type="ECO:0000256" key="1">
    <source>
        <dbReference type="ARBA" id="ARBA00022729"/>
    </source>
</evidence>
<feature type="chain" id="PRO_5043121170" evidence="7">
    <location>
        <begin position="24"/>
        <end position="759"/>
    </location>
</feature>
<dbReference type="AlphaFoldDB" id="A0A0M3K2F2"/>
<dbReference type="Pfam" id="PF00053">
    <property type="entry name" value="EGF_laminin"/>
    <property type="match status" value="3"/>
</dbReference>
<feature type="domain" description="Laminin N-terminal" evidence="10">
    <location>
        <begin position="61"/>
        <end position="308"/>
    </location>
</feature>
<dbReference type="CDD" id="cd00055">
    <property type="entry name" value="EGF_Lam"/>
    <property type="match status" value="3"/>
</dbReference>
<dbReference type="PROSITE" id="PS50027">
    <property type="entry name" value="EGF_LAM_2"/>
    <property type="match status" value="2"/>
</dbReference>
<dbReference type="OrthoDB" id="10011303at2759"/>
<dbReference type="FunFam" id="2.60.120.260:FF:000017">
    <property type="entry name" value="Laminin subunit alpha 2"/>
    <property type="match status" value="1"/>
</dbReference>
<dbReference type="GO" id="GO:0009888">
    <property type="term" value="P:tissue development"/>
    <property type="evidence" value="ECO:0007669"/>
    <property type="project" value="TreeGrafter"/>
</dbReference>
<evidence type="ECO:0000256" key="6">
    <source>
        <dbReference type="PROSITE-ProRule" id="PRU00460"/>
    </source>
</evidence>
<evidence type="ECO:0000256" key="5">
    <source>
        <dbReference type="ARBA" id="ARBA00023292"/>
    </source>
</evidence>
<feature type="domain" description="Laminin EGF-like" evidence="8">
    <location>
        <begin position="467"/>
        <end position="521"/>
    </location>
</feature>
<dbReference type="PANTHER" id="PTHR10574:SF444">
    <property type="entry name" value="BASEMENT MEMBRANE-SPECIFIC HEPARAN SULFATE PROTEOGLYCAN CORE PROTEIN"/>
    <property type="match status" value="1"/>
</dbReference>
<protein>
    <submittedName>
        <fullName evidence="13">Laminin alpha chain (inferred by orthology to a C. elegans protein)</fullName>
    </submittedName>
</protein>
<dbReference type="EMBL" id="UYRR01031788">
    <property type="protein sequence ID" value="VDK52604.1"/>
    <property type="molecule type" value="Genomic_DNA"/>
</dbReference>
<keyword evidence="1 7" id="KW-0732">Signal</keyword>
<comment type="caution">
    <text evidence="6">Lacks conserved residue(s) required for the propagation of feature annotation.</text>
</comment>
<evidence type="ECO:0000313" key="12">
    <source>
        <dbReference type="Proteomes" id="UP000267096"/>
    </source>
</evidence>
<name>A0A0M3K2F2_ANISI</name>
<proteinExistence type="predicted"/>
<evidence type="ECO:0000256" key="3">
    <source>
        <dbReference type="ARBA" id="ARBA00023157"/>
    </source>
</evidence>
<dbReference type="InterPro" id="IPR050440">
    <property type="entry name" value="Laminin/Netrin_ECM"/>
</dbReference>
<keyword evidence="12" id="KW-1185">Reference proteome</keyword>
<dbReference type="FunFam" id="2.10.25.10:FF:000188">
    <property type="entry name" value="Laminin subunit gamma 2"/>
    <property type="match status" value="1"/>
</dbReference>
<dbReference type="InterPro" id="IPR000742">
    <property type="entry name" value="EGF"/>
</dbReference>
<feature type="signal peptide" evidence="7">
    <location>
        <begin position="1"/>
        <end position="23"/>
    </location>
</feature>
<evidence type="ECO:0000313" key="13">
    <source>
        <dbReference type="WBParaSite" id="ASIM_0001509201-mRNA-1"/>
    </source>
</evidence>
<dbReference type="PROSITE" id="PS51115">
    <property type="entry name" value="LAMININ_IVA"/>
    <property type="match status" value="1"/>
</dbReference>
<gene>
    <name evidence="11" type="ORF">ASIM_LOCUS14502</name>
</gene>
<feature type="domain" description="Laminin IV type A" evidence="9">
    <location>
        <begin position="592"/>
        <end position="759"/>
    </location>
</feature>
<dbReference type="PANTHER" id="PTHR10574">
    <property type="entry name" value="NETRIN/LAMININ-RELATED"/>
    <property type="match status" value="1"/>
</dbReference>
<evidence type="ECO:0000256" key="2">
    <source>
        <dbReference type="ARBA" id="ARBA00022737"/>
    </source>
</evidence>
<dbReference type="GO" id="GO:0005604">
    <property type="term" value="C:basement membrane"/>
    <property type="evidence" value="ECO:0007669"/>
    <property type="project" value="UniProtKB-ARBA"/>
</dbReference>
<dbReference type="WBParaSite" id="ASIM_0001509201-mRNA-1">
    <property type="protein sequence ID" value="ASIM_0001509201-mRNA-1"/>
    <property type="gene ID" value="ASIM_0001509201"/>
</dbReference>
<dbReference type="InterPro" id="IPR008211">
    <property type="entry name" value="Laminin_N"/>
</dbReference>
<dbReference type="GO" id="GO:0009887">
    <property type="term" value="P:animal organ morphogenesis"/>
    <property type="evidence" value="ECO:0007669"/>
    <property type="project" value="TreeGrafter"/>
</dbReference>
<evidence type="ECO:0000259" key="8">
    <source>
        <dbReference type="PROSITE" id="PS50027"/>
    </source>
</evidence>
<evidence type="ECO:0000256" key="7">
    <source>
        <dbReference type="SAM" id="SignalP"/>
    </source>
</evidence>
<dbReference type="Gene3D" id="2.170.300.10">
    <property type="entry name" value="Tie2 ligand-binding domain superfamily"/>
    <property type="match status" value="1"/>
</dbReference>
<reference evidence="13" key="1">
    <citation type="submission" date="2017-02" db="UniProtKB">
        <authorList>
            <consortium name="WormBaseParasite"/>
        </authorList>
    </citation>
    <scope>IDENTIFICATION</scope>
</reference>
<keyword evidence="3 6" id="KW-1015">Disulfide bond</keyword>
<dbReference type="SMART" id="SM00281">
    <property type="entry name" value="LamB"/>
    <property type="match status" value="1"/>
</dbReference>
<dbReference type="SMART" id="SM00180">
    <property type="entry name" value="EGF_Lam"/>
    <property type="match status" value="4"/>
</dbReference>
<dbReference type="Pfam" id="PF00052">
    <property type="entry name" value="Laminin_B"/>
    <property type="match status" value="1"/>
</dbReference>
<feature type="disulfide bond" evidence="6">
    <location>
        <begin position="497"/>
        <end position="506"/>
    </location>
</feature>
<feature type="disulfide bond" evidence="6">
    <location>
        <begin position="467"/>
        <end position="479"/>
    </location>
</feature>
<keyword evidence="4" id="KW-0325">Glycoprotein</keyword>
<dbReference type="InterPro" id="IPR000034">
    <property type="entry name" value="Laminin_IV"/>
</dbReference>
<evidence type="ECO:0000313" key="11">
    <source>
        <dbReference type="EMBL" id="VDK52604.1"/>
    </source>
</evidence>
<dbReference type="Proteomes" id="UP000267096">
    <property type="component" value="Unassembled WGS sequence"/>
</dbReference>
<dbReference type="InterPro" id="IPR002049">
    <property type="entry name" value="LE_dom"/>
</dbReference>